<protein>
    <submittedName>
        <fullName evidence="1">Uncharacterized protein</fullName>
    </submittedName>
</protein>
<proteinExistence type="predicted"/>
<evidence type="ECO:0000313" key="1">
    <source>
        <dbReference type="EMBL" id="JAD52521.1"/>
    </source>
</evidence>
<accession>A0A0A9AN11</accession>
<reference evidence="1" key="2">
    <citation type="journal article" date="2015" name="Data Brief">
        <title>Shoot transcriptome of the giant reed, Arundo donax.</title>
        <authorList>
            <person name="Barrero R.A."/>
            <person name="Guerrero F.D."/>
            <person name="Moolhuijzen P."/>
            <person name="Goolsby J.A."/>
            <person name="Tidwell J."/>
            <person name="Bellgard S.E."/>
            <person name="Bellgard M.I."/>
        </authorList>
    </citation>
    <scope>NUCLEOTIDE SEQUENCE</scope>
    <source>
        <tissue evidence="1">Shoot tissue taken approximately 20 cm above the soil surface</tissue>
    </source>
</reference>
<dbReference type="EMBL" id="GBRH01245374">
    <property type="protein sequence ID" value="JAD52521.1"/>
    <property type="molecule type" value="Transcribed_RNA"/>
</dbReference>
<organism evidence="1">
    <name type="scientific">Arundo donax</name>
    <name type="common">Giant reed</name>
    <name type="synonym">Donax arundinaceus</name>
    <dbReference type="NCBI Taxonomy" id="35708"/>
    <lineage>
        <taxon>Eukaryota</taxon>
        <taxon>Viridiplantae</taxon>
        <taxon>Streptophyta</taxon>
        <taxon>Embryophyta</taxon>
        <taxon>Tracheophyta</taxon>
        <taxon>Spermatophyta</taxon>
        <taxon>Magnoliopsida</taxon>
        <taxon>Liliopsida</taxon>
        <taxon>Poales</taxon>
        <taxon>Poaceae</taxon>
        <taxon>PACMAD clade</taxon>
        <taxon>Arundinoideae</taxon>
        <taxon>Arundineae</taxon>
        <taxon>Arundo</taxon>
    </lineage>
</organism>
<name>A0A0A9AN11_ARUDO</name>
<dbReference type="AlphaFoldDB" id="A0A0A9AN11"/>
<sequence>MLAFKIKLELSLHSTFPNNPSSG</sequence>
<reference evidence="1" key="1">
    <citation type="submission" date="2014-09" db="EMBL/GenBank/DDBJ databases">
        <authorList>
            <person name="Magalhaes I.L.F."/>
            <person name="Oliveira U."/>
            <person name="Santos F.R."/>
            <person name="Vidigal T.H.D.A."/>
            <person name="Brescovit A.D."/>
            <person name="Santos A.J."/>
        </authorList>
    </citation>
    <scope>NUCLEOTIDE SEQUENCE</scope>
    <source>
        <tissue evidence="1">Shoot tissue taken approximately 20 cm above the soil surface</tissue>
    </source>
</reference>